<dbReference type="OrthoDB" id="161752at2"/>
<dbReference type="KEGG" id="abat:CFX1CAM_1014"/>
<evidence type="ECO:0000313" key="3">
    <source>
        <dbReference type="EMBL" id="SMX54079.1"/>
    </source>
</evidence>
<evidence type="ECO:0000256" key="1">
    <source>
        <dbReference type="SAM" id="MobiDB-lite"/>
    </source>
</evidence>
<organism evidence="3 4">
    <name type="scientific">Candidatus Brevifilum fermentans</name>
    <dbReference type="NCBI Taxonomy" id="1986204"/>
    <lineage>
        <taxon>Bacteria</taxon>
        <taxon>Bacillati</taxon>
        <taxon>Chloroflexota</taxon>
        <taxon>Anaerolineae</taxon>
        <taxon>Anaerolineales</taxon>
        <taxon>Anaerolineaceae</taxon>
        <taxon>Candidatus Brevifilum</taxon>
    </lineage>
</organism>
<evidence type="ECO:0000313" key="4">
    <source>
        <dbReference type="Proteomes" id="UP000195514"/>
    </source>
</evidence>
<keyword evidence="4" id="KW-1185">Reference proteome</keyword>
<reference evidence="4" key="1">
    <citation type="submission" date="2017-05" db="EMBL/GenBank/DDBJ databases">
        <authorList>
            <person name="Kirkegaard R."/>
            <person name="Mcilroy J S."/>
        </authorList>
    </citation>
    <scope>NUCLEOTIDE SEQUENCE [LARGE SCALE GENOMIC DNA]</scope>
</reference>
<evidence type="ECO:0000256" key="2">
    <source>
        <dbReference type="SAM" id="Phobius"/>
    </source>
</evidence>
<dbReference type="EMBL" id="LT859958">
    <property type="protein sequence ID" value="SMX54079.1"/>
    <property type="molecule type" value="Genomic_DNA"/>
</dbReference>
<name>A0A1Y6K657_9CHLR</name>
<feature type="region of interest" description="Disordered" evidence="1">
    <location>
        <begin position="1"/>
        <end position="20"/>
    </location>
</feature>
<dbReference type="RefSeq" id="WP_087861959.1">
    <property type="nucleotide sequence ID" value="NZ_LT859958.1"/>
</dbReference>
<gene>
    <name evidence="3" type="ORF">CFX1CAM_1014</name>
</gene>
<feature type="compositionally biased region" description="Polar residues" evidence="1">
    <location>
        <begin position="1"/>
        <end position="13"/>
    </location>
</feature>
<keyword evidence="2" id="KW-0472">Membrane</keyword>
<proteinExistence type="predicted"/>
<keyword evidence="2" id="KW-0812">Transmembrane</keyword>
<dbReference type="AlphaFoldDB" id="A0A1Y6K657"/>
<feature type="transmembrane region" description="Helical" evidence="2">
    <location>
        <begin position="29"/>
        <end position="49"/>
    </location>
</feature>
<feature type="compositionally biased region" description="Low complexity" evidence="1">
    <location>
        <begin position="356"/>
        <end position="369"/>
    </location>
</feature>
<protein>
    <submittedName>
        <fullName evidence="3">Uncharacterized protein</fullName>
    </submittedName>
</protein>
<sequence length="369" mass="41616">MDQTEKTNQTEQPANERKREKKKFLERRSAWYLIAAALILVFLAIGILAGGARAINDRIALAESQAESKVKSQIDGARLDIEEGRYEVALDRLDWILDEMADFLTEEELAEIGELYSQSLVLINSRTTATPQPSPMPTQVVFTPTPDLRGVQELFENTLQLYASGQWDEVIRSLQALRENDLHFRAIEVDGLLYGALRNRGIQKILVENSLEPGIYDLTLAERFAPLDSSAEGLRTWTRLYITGASYWDVDWYEVVFYFEQVYPHLPNLMDGTFMTATERFRIGVIEYAKQLFEAGEYCLAQEYLEKALMISEDADARTLSEDAAEACLLGELPHEEGRNGESTPAPIEEPTAVSTEKTTPETTETPDG</sequence>
<dbReference type="Proteomes" id="UP000195514">
    <property type="component" value="Chromosome I"/>
</dbReference>
<feature type="region of interest" description="Disordered" evidence="1">
    <location>
        <begin position="332"/>
        <end position="369"/>
    </location>
</feature>
<keyword evidence="2" id="KW-1133">Transmembrane helix</keyword>
<accession>A0A1Y6K657</accession>